<feature type="region of interest" description="Disordered" evidence="1">
    <location>
        <begin position="1"/>
        <end position="58"/>
    </location>
</feature>
<evidence type="ECO:0000256" key="1">
    <source>
        <dbReference type="SAM" id="MobiDB-lite"/>
    </source>
</evidence>
<gene>
    <name evidence="2" type="ORF">FJT64_014607</name>
</gene>
<dbReference type="Proteomes" id="UP000440578">
    <property type="component" value="Unassembled WGS sequence"/>
</dbReference>
<organism evidence="2 3">
    <name type="scientific">Amphibalanus amphitrite</name>
    <name type="common">Striped barnacle</name>
    <name type="synonym">Balanus amphitrite</name>
    <dbReference type="NCBI Taxonomy" id="1232801"/>
    <lineage>
        <taxon>Eukaryota</taxon>
        <taxon>Metazoa</taxon>
        <taxon>Ecdysozoa</taxon>
        <taxon>Arthropoda</taxon>
        <taxon>Crustacea</taxon>
        <taxon>Multicrustacea</taxon>
        <taxon>Cirripedia</taxon>
        <taxon>Thoracica</taxon>
        <taxon>Thoracicalcarea</taxon>
        <taxon>Balanomorpha</taxon>
        <taxon>Balanoidea</taxon>
        <taxon>Balanidae</taxon>
        <taxon>Amphibalaninae</taxon>
        <taxon>Amphibalanus</taxon>
    </lineage>
</organism>
<protein>
    <submittedName>
        <fullName evidence="2">Uncharacterized protein</fullName>
    </submittedName>
</protein>
<feature type="compositionally biased region" description="Basic and acidic residues" evidence="1">
    <location>
        <begin position="15"/>
        <end position="26"/>
    </location>
</feature>
<feature type="region of interest" description="Disordered" evidence="1">
    <location>
        <begin position="81"/>
        <end position="123"/>
    </location>
</feature>
<reference evidence="2 3" key="1">
    <citation type="submission" date="2019-07" db="EMBL/GenBank/DDBJ databases">
        <title>Draft genome assembly of a fouling barnacle, Amphibalanus amphitrite (Darwin, 1854): The first reference genome for Thecostraca.</title>
        <authorList>
            <person name="Kim W."/>
        </authorList>
    </citation>
    <scope>NUCLEOTIDE SEQUENCE [LARGE SCALE GENOMIC DNA]</scope>
    <source>
        <strain evidence="2">SNU_AA5</strain>
        <tissue evidence="2">Soma without cirri and trophi</tissue>
    </source>
</reference>
<feature type="compositionally biased region" description="Basic residues" evidence="1">
    <location>
        <begin position="1"/>
        <end position="14"/>
    </location>
</feature>
<dbReference type="AlphaFoldDB" id="A0A6A4V9G6"/>
<accession>A0A6A4V9G6</accession>
<evidence type="ECO:0000313" key="2">
    <source>
        <dbReference type="EMBL" id="KAF0286952.1"/>
    </source>
</evidence>
<proteinExistence type="predicted"/>
<name>A0A6A4V9G6_AMPAM</name>
<comment type="caution">
    <text evidence="2">The sequence shown here is derived from an EMBL/GenBank/DDBJ whole genome shotgun (WGS) entry which is preliminary data.</text>
</comment>
<dbReference type="EMBL" id="VIIS01002221">
    <property type="protein sequence ID" value="KAF0286952.1"/>
    <property type="molecule type" value="Genomic_DNA"/>
</dbReference>
<sequence length="123" mass="12619">MRTKATHANRLHRYLRAETAGRRDGEPPTGGGAARGVCRPALGGCRPARSAGEGRRSSRLICIPGAAAAAAAARRRRLETAGASLRCGGGEKPKKPGLGRVESARRDPDGAGAQTGLSPEKLG</sequence>
<evidence type="ECO:0000313" key="3">
    <source>
        <dbReference type="Proteomes" id="UP000440578"/>
    </source>
</evidence>
<keyword evidence="3" id="KW-1185">Reference proteome</keyword>